<organism evidence="1 2">
    <name type="scientific">Cichorium intybus</name>
    <name type="common">Chicory</name>
    <dbReference type="NCBI Taxonomy" id="13427"/>
    <lineage>
        <taxon>Eukaryota</taxon>
        <taxon>Viridiplantae</taxon>
        <taxon>Streptophyta</taxon>
        <taxon>Embryophyta</taxon>
        <taxon>Tracheophyta</taxon>
        <taxon>Spermatophyta</taxon>
        <taxon>Magnoliopsida</taxon>
        <taxon>eudicotyledons</taxon>
        <taxon>Gunneridae</taxon>
        <taxon>Pentapetalae</taxon>
        <taxon>asterids</taxon>
        <taxon>campanulids</taxon>
        <taxon>Asterales</taxon>
        <taxon>Asteraceae</taxon>
        <taxon>Cichorioideae</taxon>
        <taxon>Cichorieae</taxon>
        <taxon>Cichoriinae</taxon>
        <taxon>Cichorium</taxon>
    </lineage>
</organism>
<dbReference type="Proteomes" id="UP001055811">
    <property type="component" value="Linkage Group LG07"/>
</dbReference>
<reference evidence="1 2" key="2">
    <citation type="journal article" date="2022" name="Mol. Ecol. Resour.">
        <title>The genomes of chicory, endive, great burdock and yacon provide insights into Asteraceae paleo-polyploidization history and plant inulin production.</title>
        <authorList>
            <person name="Fan W."/>
            <person name="Wang S."/>
            <person name="Wang H."/>
            <person name="Wang A."/>
            <person name="Jiang F."/>
            <person name="Liu H."/>
            <person name="Zhao H."/>
            <person name="Xu D."/>
            <person name="Zhang Y."/>
        </authorList>
    </citation>
    <scope>NUCLEOTIDE SEQUENCE [LARGE SCALE GENOMIC DNA]</scope>
    <source>
        <strain evidence="2">cv. Punajuju</strain>
        <tissue evidence="1">Leaves</tissue>
    </source>
</reference>
<proteinExistence type="predicted"/>
<protein>
    <submittedName>
        <fullName evidence="1">Uncharacterized protein</fullName>
    </submittedName>
</protein>
<evidence type="ECO:0000313" key="2">
    <source>
        <dbReference type="Proteomes" id="UP001055811"/>
    </source>
</evidence>
<keyword evidence="2" id="KW-1185">Reference proteome</keyword>
<dbReference type="EMBL" id="CM042015">
    <property type="protein sequence ID" value="KAI3708857.1"/>
    <property type="molecule type" value="Genomic_DNA"/>
</dbReference>
<comment type="caution">
    <text evidence="1">The sequence shown here is derived from an EMBL/GenBank/DDBJ whole genome shotgun (WGS) entry which is preliminary data.</text>
</comment>
<gene>
    <name evidence="1" type="ORF">L2E82_38365</name>
</gene>
<name>A0ACB9AFD3_CICIN</name>
<accession>A0ACB9AFD3</accession>
<sequence>MSFATGDGREPEPSATTSASISTYYSTSTFAFTDNTSTSLQWSQPCRHFEFTEILSATENFDESLVLCRKRAVDKSLDEEQWGLVAWAQEHIKEGKLKHIVDFDIRGQISAKCLKEFVRIAEKCLLSNLKHRPTMSEVVFDLQSVLTLQEKTDSSLQATGKTIFGRMVDMLPFPSKGENSGISSSS</sequence>
<reference evidence="2" key="1">
    <citation type="journal article" date="2022" name="Mol. Ecol. Resour.">
        <title>The genomes of chicory, endive, great burdock and yacon provide insights into Asteraceae palaeo-polyploidization history and plant inulin production.</title>
        <authorList>
            <person name="Fan W."/>
            <person name="Wang S."/>
            <person name="Wang H."/>
            <person name="Wang A."/>
            <person name="Jiang F."/>
            <person name="Liu H."/>
            <person name="Zhao H."/>
            <person name="Xu D."/>
            <person name="Zhang Y."/>
        </authorList>
    </citation>
    <scope>NUCLEOTIDE SEQUENCE [LARGE SCALE GENOMIC DNA]</scope>
    <source>
        <strain evidence="2">cv. Punajuju</strain>
    </source>
</reference>
<evidence type="ECO:0000313" key="1">
    <source>
        <dbReference type="EMBL" id="KAI3708857.1"/>
    </source>
</evidence>